<evidence type="ECO:0000256" key="2">
    <source>
        <dbReference type="ARBA" id="ARBA00022722"/>
    </source>
</evidence>
<evidence type="ECO:0000259" key="6">
    <source>
        <dbReference type="Pfam" id="PF03755"/>
    </source>
</evidence>
<comment type="similarity">
    <text evidence="5">Belongs to the YicC/YloC family.</text>
</comment>
<dbReference type="KEGG" id="ppsc:EHS13_19685"/>
<keyword evidence="4" id="KW-0378">Hydrolase</keyword>
<protein>
    <submittedName>
        <fullName evidence="8">YicC family protein</fullName>
    </submittedName>
</protein>
<keyword evidence="9" id="KW-1185">Reference proteome</keyword>
<keyword evidence="3" id="KW-0255">Endonuclease</keyword>
<dbReference type="InterPro" id="IPR013551">
    <property type="entry name" value="YicC-like_C"/>
</dbReference>
<gene>
    <name evidence="8" type="ORF">EHS13_19685</name>
</gene>
<evidence type="ECO:0000256" key="5">
    <source>
        <dbReference type="ARBA" id="ARBA00035648"/>
    </source>
</evidence>
<dbReference type="InterPro" id="IPR013527">
    <property type="entry name" value="YicC-like_N"/>
</dbReference>
<sequence>MIQSMTGFGQASLAFKEYQLQVELKSVNHRYLEMTIRLPRQWSRLEDAVKQRVRSSLQRGKLDAFVSIVRQTAENHVVTLDWSLAEAYYNAAQQLRTKFGLPDTLTIQDLLQIPELIKLGEPSNDVDPLLQDQMLSCLDEALVELNLMRQTEGKHLQTDLATRLAALRALHQSMQLLAPKVIEQYRQKLRIRLQDALEGIPYDEQRLLQEVALHIDRTNVDEELTRLESHFQQFSQLLQAIEPVGRKLDFLLQEMNREVNTIGSKANDSDLINDVVEMKAELEKMREQVQNIQ</sequence>
<dbReference type="PANTHER" id="PTHR30636:SF3">
    <property type="entry name" value="UPF0701 PROTEIN YICC"/>
    <property type="match status" value="1"/>
</dbReference>
<evidence type="ECO:0000256" key="3">
    <source>
        <dbReference type="ARBA" id="ARBA00022759"/>
    </source>
</evidence>
<dbReference type="PANTHER" id="PTHR30636">
    <property type="entry name" value="UPF0701 PROTEIN YICC"/>
    <property type="match status" value="1"/>
</dbReference>
<dbReference type="InterPro" id="IPR005229">
    <property type="entry name" value="YicC/YloC-like"/>
</dbReference>
<reference evidence="9" key="1">
    <citation type="submission" date="2018-11" db="EMBL/GenBank/DDBJ databases">
        <title>Complete genome sequence of Paenibacillus sp. ML311-T8.</title>
        <authorList>
            <person name="Nam Y.-D."/>
            <person name="Kang J."/>
            <person name="Chung W.-H."/>
            <person name="Park Y.S."/>
        </authorList>
    </citation>
    <scope>NUCLEOTIDE SEQUENCE [LARGE SCALE GENOMIC DNA]</scope>
    <source>
        <strain evidence="9">ML311-T8</strain>
    </source>
</reference>
<feature type="domain" description="Endoribonuclease YicC-like C-terminal" evidence="7">
    <location>
        <begin position="177"/>
        <end position="292"/>
    </location>
</feature>
<proteinExistence type="inferred from homology"/>
<dbReference type="Proteomes" id="UP000426246">
    <property type="component" value="Chromosome"/>
</dbReference>
<name>A0A6B8RX43_9BACL</name>
<feature type="domain" description="Endoribonuclease YicC-like N-terminal" evidence="6">
    <location>
        <begin position="2"/>
        <end position="157"/>
    </location>
</feature>
<evidence type="ECO:0000256" key="1">
    <source>
        <dbReference type="ARBA" id="ARBA00001968"/>
    </source>
</evidence>
<dbReference type="GO" id="GO:0004521">
    <property type="term" value="F:RNA endonuclease activity"/>
    <property type="evidence" value="ECO:0007669"/>
    <property type="project" value="InterPro"/>
</dbReference>
<evidence type="ECO:0000313" key="9">
    <source>
        <dbReference type="Proteomes" id="UP000426246"/>
    </source>
</evidence>
<keyword evidence="2" id="KW-0540">Nuclease</keyword>
<dbReference type="Pfam" id="PF03755">
    <property type="entry name" value="YicC-like_N"/>
    <property type="match status" value="1"/>
</dbReference>
<dbReference type="GO" id="GO:0016787">
    <property type="term" value="F:hydrolase activity"/>
    <property type="evidence" value="ECO:0007669"/>
    <property type="project" value="UniProtKB-KW"/>
</dbReference>
<dbReference type="OrthoDB" id="9771229at2"/>
<comment type="cofactor">
    <cofactor evidence="1">
        <name>a divalent metal cation</name>
        <dbReference type="ChEBI" id="CHEBI:60240"/>
    </cofactor>
</comment>
<dbReference type="AlphaFoldDB" id="A0A6B8RX43"/>
<dbReference type="EMBL" id="CP034235">
    <property type="protein sequence ID" value="QGR00166.1"/>
    <property type="molecule type" value="Genomic_DNA"/>
</dbReference>
<evidence type="ECO:0000313" key="8">
    <source>
        <dbReference type="EMBL" id="QGR00166.1"/>
    </source>
</evidence>
<dbReference type="NCBIfam" id="TIGR00255">
    <property type="entry name" value="YicC/YloC family endoribonuclease"/>
    <property type="match status" value="1"/>
</dbReference>
<organism evidence="8 9">
    <name type="scientific">Paenibacillus psychroresistens</name>
    <dbReference type="NCBI Taxonomy" id="1778678"/>
    <lineage>
        <taxon>Bacteria</taxon>
        <taxon>Bacillati</taxon>
        <taxon>Bacillota</taxon>
        <taxon>Bacilli</taxon>
        <taxon>Bacillales</taxon>
        <taxon>Paenibacillaceae</taxon>
        <taxon>Paenibacillus</taxon>
    </lineage>
</organism>
<accession>A0A6B8RX43</accession>
<evidence type="ECO:0000259" key="7">
    <source>
        <dbReference type="Pfam" id="PF08340"/>
    </source>
</evidence>
<evidence type="ECO:0000256" key="4">
    <source>
        <dbReference type="ARBA" id="ARBA00022801"/>
    </source>
</evidence>
<dbReference type="Pfam" id="PF08340">
    <property type="entry name" value="YicC-like_C"/>
    <property type="match status" value="1"/>
</dbReference>